<keyword evidence="1" id="KW-1133">Transmembrane helix</keyword>
<keyword evidence="1" id="KW-0472">Membrane</keyword>
<evidence type="ECO:0000313" key="3">
    <source>
        <dbReference type="Proteomes" id="UP000184442"/>
    </source>
</evidence>
<proteinExistence type="predicted"/>
<name>A0A1M6DRQ0_9FIRM</name>
<dbReference type="OrthoDB" id="3174166at2"/>
<evidence type="ECO:0000256" key="1">
    <source>
        <dbReference type="SAM" id="Phobius"/>
    </source>
</evidence>
<dbReference type="STRING" id="1122184.SAMN02745176_01253"/>
<evidence type="ECO:0008006" key="4">
    <source>
        <dbReference type="Google" id="ProtNLM"/>
    </source>
</evidence>
<organism evidence="2 3">
    <name type="scientific">Lutispora thermophila DSM 19022</name>
    <dbReference type="NCBI Taxonomy" id="1122184"/>
    <lineage>
        <taxon>Bacteria</taxon>
        <taxon>Bacillati</taxon>
        <taxon>Bacillota</taxon>
        <taxon>Clostridia</taxon>
        <taxon>Lutisporales</taxon>
        <taxon>Lutisporaceae</taxon>
        <taxon>Lutispora</taxon>
    </lineage>
</organism>
<dbReference type="RefSeq" id="WP_073025382.1">
    <property type="nucleotide sequence ID" value="NZ_FQZS01000007.1"/>
</dbReference>
<feature type="transmembrane region" description="Helical" evidence="1">
    <location>
        <begin position="20"/>
        <end position="53"/>
    </location>
</feature>
<gene>
    <name evidence="2" type="ORF">SAMN02745176_01253</name>
</gene>
<dbReference type="AlphaFoldDB" id="A0A1M6DRQ0"/>
<sequence length="130" mass="15309">MDWFRRMMAGRYGVDQLSNAMILLSIVLLIISSLIGSSIINMLAMIMLILSYGRVFSKNINKRREENMRFLRWWSPISIKLMQYINRIKGYRTYRYFKCSGCGQTLRVPRGKGRVHITCPKCKNEFTKNT</sequence>
<evidence type="ECO:0000313" key="2">
    <source>
        <dbReference type="EMBL" id="SHI75902.1"/>
    </source>
</evidence>
<dbReference type="Proteomes" id="UP000184442">
    <property type="component" value="Unassembled WGS sequence"/>
</dbReference>
<reference evidence="2 3" key="1">
    <citation type="submission" date="2016-11" db="EMBL/GenBank/DDBJ databases">
        <authorList>
            <person name="Jaros S."/>
            <person name="Januszkiewicz K."/>
            <person name="Wedrychowicz H."/>
        </authorList>
    </citation>
    <scope>NUCLEOTIDE SEQUENCE [LARGE SCALE GENOMIC DNA]</scope>
    <source>
        <strain evidence="2 3">DSM 19022</strain>
    </source>
</reference>
<keyword evidence="3" id="KW-1185">Reference proteome</keyword>
<protein>
    <recommendedName>
        <fullName evidence="4">Zn-finger containing protein</fullName>
    </recommendedName>
</protein>
<accession>A0A1M6DRQ0</accession>
<dbReference type="EMBL" id="FQZS01000007">
    <property type="protein sequence ID" value="SHI75902.1"/>
    <property type="molecule type" value="Genomic_DNA"/>
</dbReference>
<keyword evidence="1" id="KW-0812">Transmembrane</keyword>